<proteinExistence type="predicted"/>
<dbReference type="Gene3D" id="1.20.120.660">
    <property type="entry name" value="IL-4 antagonist (De novo design) like domain"/>
    <property type="match status" value="1"/>
</dbReference>
<dbReference type="SUPFAM" id="SSF47240">
    <property type="entry name" value="Ferritin-like"/>
    <property type="match status" value="1"/>
</dbReference>
<dbReference type="InterPro" id="IPR009078">
    <property type="entry name" value="Ferritin-like_SF"/>
</dbReference>
<evidence type="ECO:0008006" key="3">
    <source>
        <dbReference type="Google" id="ProtNLM"/>
    </source>
</evidence>
<gene>
    <name evidence="1" type="ORF">SD70_29940</name>
</gene>
<accession>A0ABR5ABC3</accession>
<evidence type="ECO:0000313" key="2">
    <source>
        <dbReference type="Proteomes" id="UP000031967"/>
    </source>
</evidence>
<name>A0ABR5ABC3_9BACL</name>
<dbReference type="RefSeq" id="WP_041052230.1">
    <property type="nucleotide sequence ID" value="NZ_JXAK01000088.1"/>
</dbReference>
<reference evidence="1 2" key="1">
    <citation type="submission" date="2014-12" db="EMBL/GenBank/DDBJ databases">
        <title>Draft genome sequence of Paenibacillus kamchatkensis strain B-2647.</title>
        <authorList>
            <person name="Karlyshev A.V."/>
            <person name="Kudryashova E.B."/>
        </authorList>
    </citation>
    <scope>NUCLEOTIDE SEQUENCE [LARGE SCALE GENOMIC DNA]</scope>
    <source>
        <strain evidence="1 2">VKM B-2647</strain>
    </source>
</reference>
<protein>
    <recommendedName>
        <fullName evidence="3">Rubrerythrin family protein</fullName>
    </recommendedName>
</protein>
<dbReference type="EMBL" id="JXAK01000088">
    <property type="protein sequence ID" value="KIL37900.1"/>
    <property type="molecule type" value="Genomic_DNA"/>
</dbReference>
<dbReference type="CDD" id="cd00657">
    <property type="entry name" value="Ferritin_like"/>
    <property type="match status" value="1"/>
</dbReference>
<dbReference type="Gene3D" id="6.10.140.1960">
    <property type="match status" value="1"/>
</dbReference>
<sequence>MYPFSYAYPLGFREPPASPDARLAADVAKAIDGEYSAIVCYAELAKLAPHDAQRTRILEIRRDEERHYQTLSRLYHSLTGSMHSPKLTETCPSEYIAGLQAALIDEQETVDQYHELADRGRTHAVREAFRRAAFDEQNHAVWFLYFYTLNR</sequence>
<keyword evidence="2" id="KW-1185">Reference proteome</keyword>
<dbReference type="Proteomes" id="UP000031967">
    <property type="component" value="Unassembled WGS sequence"/>
</dbReference>
<comment type="caution">
    <text evidence="1">The sequence shown here is derived from an EMBL/GenBank/DDBJ whole genome shotgun (WGS) entry which is preliminary data.</text>
</comment>
<evidence type="ECO:0000313" key="1">
    <source>
        <dbReference type="EMBL" id="KIL37900.1"/>
    </source>
</evidence>
<organism evidence="1 2">
    <name type="scientific">Gordoniibacillus kamchatkensis</name>
    <dbReference type="NCBI Taxonomy" id="1590651"/>
    <lineage>
        <taxon>Bacteria</taxon>
        <taxon>Bacillati</taxon>
        <taxon>Bacillota</taxon>
        <taxon>Bacilli</taxon>
        <taxon>Bacillales</taxon>
        <taxon>Paenibacillaceae</taxon>
        <taxon>Gordoniibacillus</taxon>
    </lineage>
</organism>